<dbReference type="SUPFAM" id="SSF53146">
    <property type="entry name" value="Nitrogenase accessory factor-like"/>
    <property type="match status" value="1"/>
</dbReference>
<evidence type="ECO:0000313" key="5">
    <source>
        <dbReference type="Proteomes" id="UP000279908"/>
    </source>
</evidence>
<gene>
    <name evidence="4" type="ORF">EKD02_01580</name>
    <name evidence="2" type="ORF">FP507_04105</name>
    <name evidence="3" type="ORF">GJ685_03395</name>
</gene>
<keyword evidence="7" id="KW-1185">Reference proteome</keyword>
<dbReference type="InterPro" id="IPR003731">
    <property type="entry name" value="Di-Nase_FeMo-co_biosynth"/>
</dbReference>
<reference evidence="3 7" key="3">
    <citation type="submission" date="2019-11" db="EMBL/GenBank/DDBJ databases">
        <title>Green- and brown-colored morphotypes of Chlorobia in the stratified aquatic ecosystems of Kandalaksha Gulf (White Sea): A model for study of the accessory genome evolution.</title>
        <authorList>
            <person name="Grouzdev D.S."/>
        </authorList>
    </citation>
    <scope>NUCLEOTIDE SEQUENCE [LARGE SCALE GENOMIC DNA]</scope>
    <source>
        <strain evidence="3 7">ZM</strain>
    </source>
</reference>
<dbReference type="CDD" id="cd00851">
    <property type="entry name" value="MTH1175"/>
    <property type="match status" value="1"/>
</dbReference>
<reference evidence="4 5" key="1">
    <citation type="submission" date="2018-12" db="EMBL/GenBank/DDBJ databases">
        <authorList>
            <person name="Lunina O.N."/>
            <person name="Grouzdev D.S."/>
            <person name="Gorlenko V.M."/>
            <person name="Savvichev A.S."/>
        </authorList>
    </citation>
    <scope>NUCLEOTIDE SEQUENCE [LARGE SCALE GENOMIC DNA]</scope>
    <source>
        <strain evidence="4 5">BrKhr-17</strain>
    </source>
</reference>
<dbReference type="RefSeq" id="WP_011889981.1">
    <property type="nucleotide sequence ID" value="NZ_CP041698.1"/>
</dbReference>
<dbReference type="EMBL" id="RXYK01000001">
    <property type="protein sequence ID" value="RTY40110.1"/>
    <property type="molecule type" value="Genomic_DNA"/>
</dbReference>
<evidence type="ECO:0000313" key="2">
    <source>
        <dbReference type="EMBL" id="KAA6232361.1"/>
    </source>
</evidence>
<dbReference type="PANTHER" id="PTHR33937:SF2">
    <property type="entry name" value="DINITROGENASE IRON-MOLYBDENUM COFACTOR BIOSYNTHESIS DOMAIN-CONTAINING PROTEIN"/>
    <property type="match status" value="1"/>
</dbReference>
<protein>
    <submittedName>
        <fullName evidence="4">Dinitrogenase iron-molybdenum cofactor biosynthesis protein</fullName>
    </submittedName>
</protein>
<dbReference type="EMBL" id="WUBZ01000007">
    <property type="protein sequence ID" value="MWV54108.1"/>
    <property type="molecule type" value="Genomic_DNA"/>
</dbReference>
<dbReference type="InterPro" id="IPR036105">
    <property type="entry name" value="DiNase_FeMo-co_biosyn_sf"/>
</dbReference>
<dbReference type="Pfam" id="PF02579">
    <property type="entry name" value="Nitro_FeMo-Co"/>
    <property type="match status" value="1"/>
</dbReference>
<dbReference type="InterPro" id="IPR051840">
    <property type="entry name" value="NifX/NifY_domain"/>
</dbReference>
<organism evidence="4 5">
    <name type="scientific">Chlorobium phaeovibrioides</name>
    <dbReference type="NCBI Taxonomy" id="1094"/>
    <lineage>
        <taxon>Bacteria</taxon>
        <taxon>Pseudomonadati</taxon>
        <taxon>Chlorobiota</taxon>
        <taxon>Chlorobiia</taxon>
        <taxon>Chlorobiales</taxon>
        <taxon>Chlorobiaceae</taxon>
        <taxon>Chlorobium/Pelodictyon group</taxon>
        <taxon>Chlorobium</taxon>
    </lineage>
</organism>
<dbReference type="Proteomes" id="UP000327458">
    <property type="component" value="Unassembled WGS sequence"/>
</dbReference>
<name>A0A3S0L2K0_CHLPH</name>
<evidence type="ECO:0000259" key="1">
    <source>
        <dbReference type="Pfam" id="PF02579"/>
    </source>
</evidence>
<reference evidence="2 6" key="2">
    <citation type="submission" date="2019-07" db="EMBL/GenBank/DDBJ databases">
        <title>Draft genome Sequence of Chlorobium phaeovibrioides sp. strain PhvTcv-s14, from the Phylum Chlorobi.</title>
        <authorList>
            <person name="Babenko V."/>
            <person name="Boldyreva D."/>
            <person name="Kanygina A."/>
            <person name="Selezneva O."/>
            <person name="Akopiyan T."/>
            <person name="Lunina O."/>
        </authorList>
    </citation>
    <scope>NUCLEOTIDE SEQUENCE [LARGE SCALE GENOMIC DNA]</scope>
    <source>
        <strain evidence="2 6">GrTcv12</strain>
    </source>
</reference>
<evidence type="ECO:0000313" key="3">
    <source>
        <dbReference type="EMBL" id="MWV54108.1"/>
    </source>
</evidence>
<proteinExistence type="predicted"/>
<dbReference type="Proteomes" id="UP000489351">
    <property type="component" value="Unassembled WGS sequence"/>
</dbReference>
<dbReference type="PANTHER" id="PTHR33937">
    <property type="entry name" value="IRON-MOLYBDENUM PROTEIN-RELATED-RELATED"/>
    <property type="match status" value="1"/>
</dbReference>
<dbReference type="EMBL" id="VMRG01000001">
    <property type="protein sequence ID" value="KAA6232361.1"/>
    <property type="molecule type" value="Genomic_DNA"/>
</dbReference>
<dbReference type="InterPro" id="IPR033913">
    <property type="entry name" value="MTH1175_dom"/>
</dbReference>
<dbReference type="OMA" id="GHFGHCD"/>
<evidence type="ECO:0000313" key="4">
    <source>
        <dbReference type="EMBL" id="RTY40110.1"/>
    </source>
</evidence>
<feature type="domain" description="Dinitrogenase iron-molybdenum cofactor biosynthesis" evidence="1">
    <location>
        <begin position="14"/>
        <end position="102"/>
    </location>
</feature>
<dbReference type="Proteomes" id="UP000279908">
    <property type="component" value="Unassembled WGS sequence"/>
</dbReference>
<comment type="caution">
    <text evidence="4">The sequence shown here is derived from an EMBL/GenBank/DDBJ whole genome shotgun (WGS) entry which is preliminary data.</text>
</comment>
<dbReference type="AlphaFoldDB" id="A0A3S0L2K0"/>
<evidence type="ECO:0000313" key="6">
    <source>
        <dbReference type="Proteomes" id="UP000327458"/>
    </source>
</evidence>
<sequence>MKVVIPLDDNAGEQSVVCEHFGSAPWFAISNTETGEVQITENPNSQHVHGQCTPAEAFIEMGVNAVICNGIGARAAARLQELGIDVFMADMAPTLGVALRRFAGGDLVKVTAEQACQGHDCH</sequence>
<accession>A0A3S0L2K0</accession>
<evidence type="ECO:0000313" key="7">
    <source>
        <dbReference type="Proteomes" id="UP000489351"/>
    </source>
</evidence>
<dbReference type="Gene3D" id="3.30.420.130">
    <property type="entry name" value="Dinitrogenase iron-molybdenum cofactor biosynthesis domain"/>
    <property type="match status" value="1"/>
</dbReference>